<dbReference type="EMBL" id="LXEO01000047">
    <property type="protein sequence ID" value="OAT16090.1"/>
    <property type="molecule type" value="Genomic_DNA"/>
</dbReference>
<keyword evidence="1" id="KW-0472">Membrane</keyword>
<keyword evidence="1" id="KW-0812">Transmembrane</keyword>
<proteinExistence type="predicted"/>
<dbReference type="Proteomes" id="UP000078286">
    <property type="component" value="Unassembled WGS sequence"/>
</dbReference>
<feature type="transmembrane region" description="Helical" evidence="1">
    <location>
        <begin position="143"/>
        <end position="175"/>
    </location>
</feature>
<keyword evidence="3" id="KW-1185">Reference proteome</keyword>
<feature type="transmembrane region" description="Helical" evidence="1">
    <location>
        <begin position="181"/>
        <end position="209"/>
    </location>
</feature>
<feature type="transmembrane region" description="Helical" evidence="1">
    <location>
        <begin position="286"/>
        <end position="306"/>
    </location>
</feature>
<evidence type="ECO:0000256" key="1">
    <source>
        <dbReference type="SAM" id="Phobius"/>
    </source>
</evidence>
<dbReference type="Pfam" id="PF05987">
    <property type="entry name" value="DUF898"/>
    <property type="match status" value="1"/>
</dbReference>
<keyword evidence="1" id="KW-1133">Transmembrane helix</keyword>
<dbReference type="PATRIC" id="fig|1354255.3.peg.3054"/>
<feature type="transmembrane region" description="Helical" evidence="1">
    <location>
        <begin position="326"/>
        <end position="350"/>
    </location>
</feature>
<feature type="transmembrane region" description="Helical" evidence="1">
    <location>
        <begin position="25"/>
        <end position="49"/>
    </location>
</feature>
<dbReference type="RefSeq" id="WP_064555399.1">
    <property type="nucleotide sequence ID" value="NZ_LXEO01000047.1"/>
</dbReference>
<protein>
    <submittedName>
        <fullName evidence="2">Putative membrane protein</fullName>
    </submittedName>
</protein>
<evidence type="ECO:0000313" key="2">
    <source>
        <dbReference type="EMBL" id="OAT16090.1"/>
    </source>
</evidence>
<name>A0A1B7HKC5_9ENTR</name>
<feature type="transmembrane region" description="Helical" evidence="1">
    <location>
        <begin position="230"/>
        <end position="249"/>
    </location>
</feature>
<dbReference type="InterPro" id="IPR010295">
    <property type="entry name" value="DUF898"/>
</dbReference>
<comment type="caution">
    <text evidence="2">The sequence shown here is derived from an EMBL/GenBank/DDBJ whole genome shotgun (WGS) entry which is preliminary data.</text>
</comment>
<reference evidence="2 3" key="1">
    <citation type="submission" date="2016-04" db="EMBL/GenBank/DDBJ databases">
        <title>ATOL: Assembling a taxonomically balanced genome-scale reconstruction of the evolutionary history of the Enterobacteriaceae.</title>
        <authorList>
            <person name="Plunkett G.III."/>
            <person name="Neeno-Eckwall E.C."/>
            <person name="Glasner J.D."/>
            <person name="Perna N.T."/>
        </authorList>
    </citation>
    <scope>NUCLEOTIDE SEQUENCE [LARGE SCALE GENOMIC DNA]</scope>
    <source>
        <strain evidence="2 3">ATCC 51607</strain>
    </source>
</reference>
<dbReference type="AlphaFoldDB" id="A0A1B7HKC5"/>
<sequence length="401" mass="45424">MSEQQGCTEVNYSRSLMFHGLGKEYFRLCIVNLLLIIVTLGVFAPWAFVRSKQYLYSHTELSGSRFSYNVTGGSIFVSWVFVGVFLLSLYMSIYHHASALFWCLVALIVLFLPWLMMRSIRYQMQSTMLNNVRFNFKCSGLKAWWVVLGCPVLLFSAVYFICIIVMSIGFCAISFNVQNMMIVIAMSMMFAVFGVGIAQGITSALWLRLFFSRLSFGKQNFSAEISIRKCIKIILSGIVVLLPFLIAVAGLNFSWLVKVVSTSLSGYVGAPYTLSEFESISSMIRISYYLYFFGAVLCWSYIYVTLRDYYFNSVVLSEKIAFRSTLTVTGFIIQLVINSLLTVCTLGLGYPWARVRYCRYLANNTWLDGDLDALDLQDHDDKIATDILSRISCGIVPNISL</sequence>
<organism evidence="2 3">
    <name type="scientific">Buttiauxella noackiae ATCC 51607</name>
    <dbReference type="NCBI Taxonomy" id="1354255"/>
    <lineage>
        <taxon>Bacteria</taxon>
        <taxon>Pseudomonadati</taxon>
        <taxon>Pseudomonadota</taxon>
        <taxon>Gammaproteobacteria</taxon>
        <taxon>Enterobacterales</taxon>
        <taxon>Enterobacteriaceae</taxon>
        <taxon>Buttiauxella</taxon>
    </lineage>
</organism>
<feature type="transmembrane region" description="Helical" evidence="1">
    <location>
        <begin position="70"/>
        <end position="93"/>
    </location>
</feature>
<evidence type="ECO:0000313" key="3">
    <source>
        <dbReference type="Proteomes" id="UP000078286"/>
    </source>
</evidence>
<gene>
    <name evidence="2" type="ORF">M979_2967</name>
</gene>
<feature type="transmembrane region" description="Helical" evidence="1">
    <location>
        <begin position="99"/>
        <end position="117"/>
    </location>
</feature>
<accession>A0A1B7HKC5</accession>